<organism evidence="2 3">
    <name type="scientific">Bacillus phage vB_BmeM-Goe8</name>
    <dbReference type="NCBI Taxonomy" id="2593638"/>
    <lineage>
        <taxon>Viruses</taxon>
        <taxon>Duplodnaviria</taxon>
        <taxon>Heunggongvirae</taxon>
        <taxon>Uroviricota</taxon>
        <taxon>Caudoviricetes</taxon>
        <taxon>Herelleviridae</taxon>
        <taxon>Bastillevirinae</taxon>
        <taxon>Goettingenvirus</taxon>
        <taxon>Goettingenvirus goe8</taxon>
    </lineage>
</organism>
<name>A0A516KMM9_9CAUD</name>
<evidence type="ECO:0000256" key="1">
    <source>
        <dbReference type="SAM" id="Phobius"/>
    </source>
</evidence>
<proteinExistence type="predicted"/>
<reference evidence="2 3" key="1">
    <citation type="submission" date="2019-06" db="EMBL/GenBank/DDBJ databases">
        <authorList>
            <person name="Hertel R."/>
        </authorList>
    </citation>
    <scope>NUCLEOTIDE SEQUENCE [LARGE SCALE GENOMIC DNA]</scope>
</reference>
<keyword evidence="1" id="KW-1133">Transmembrane helix</keyword>
<keyword evidence="1" id="KW-0472">Membrane</keyword>
<protein>
    <submittedName>
        <fullName evidence="2">Putative membrane bound protein</fullName>
    </submittedName>
</protein>
<feature type="transmembrane region" description="Helical" evidence="1">
    <location>
        <begin position="84"/>
        <end position="105"/>
    </location>
</feature>
<evidence type="ECO:0000313" key="2">
    <source>
        <dbReference type="EMBL" id="QDP42837.1"/>
    </source>
</evidence>
<dbReference type="Proteomes" id="UP000317800">
    <property type="component" value="Segment"/>
</dbReference>
<gene>
    <name evidence="2" type="ORF">Goe8_c00530</name>
</gene>
<keyword evidence="3" id="KW-1185">Reference proteome</keyword>
<dbReference type="EMBL" id="MN043729">
    <property type="protein sequence ID" value="QDP42837.1"/>
    <property type="molecule type" value="Genomic_DNA"/>
</dbReference>
<evidence type="ECO:0000313" key="3">
    <source>
        <dbReference type="Proteomes" id="UP000317800"/>
    </source>
</evidence>
<sequence length="109" mass="12371">MAYQNHELIHKLKGIEDTIQNQETDTTELKVVVNELKAIVQSLDKDMAIQLEKQSHLFYRVEQLQKEIELLEAKDVKTGDKQRALIENALMAFLGGLITYIFSLVGGGK</sequence>
<keyword evidence="1" id="KW-0812">Transmembrane</keyword>
<accession>A0A516KMM9</accession>